<comment type="similarity">
    <text evidence="1">Belongs to the bacterial solute-binding protein ModA family.</text>
</comment>
<dbReference type="SUPFAM" id="SSF53850">
    <property type="entry name" value="Periplasmic binding protein-like II"/>
    <property type="match status" value="1"/>
</dbReference>
<protein>
    <submittedName>
        <fullName evidence="4">Molybdate ABC transporter substrate-binding protein</fullName>
    </submittedName>
</protein>
<accession>A0ABY3VYW5</accession>
<organism evidence="4 5">
    <name type="scientific">Mycobacterium paraterrae</name>
    <dbReference type="NCBI Taxonomy" id="577492"/>
    <lineage>
        <taxon>Bacteria</taxon>
        <taxon>Bacillati</taxon>
        <taxon>Actinomycetota</taxon>
        <taxon>Actinomycetes</taxon>
        <taxon>Mycobacteriales</taxon>
        <taxon>Mycobacteriaceae</taxon>
        <taxon>Mycobacterium</taxon>
    </lineage>
</organism>
<evidence type="ECO:0000256" key="1">
    <source>
        <dbReference type="ARBA" id="ARBA00009175"/>
    </source>
</evidence>
<proteinExistence type="inferred from homology"/>
<keyword evidence="2" id="KW-0479">Metal-binding</keyword>
<keyword evidence="3" id="KW-0732">Signal</keyword>
<dbReference type="Proteomes" id="UP001055336">
    <property type="component" value="Chromosome"/>
</dbReference>
<sequence length="287" mass="29470">MKLRFRHGVVTVWTTLSYVVARLGSRRPMGLVVAAALTLTTTLAGCSRGPTATTGGSPSPHRQATSIMVFAALPLKPAFTLLAGKFQADNPGATVEFNFATSAELANTLSQGASADVFAAADAAQMDTVIKADLASGEPVNFASNTLVIVTAPGDPKQVRSFADLARPDVRVAVCQASAPCGVAAQRIEDTANMHVNAVSEEPIGAGVLAKVTGGEADAGLVYLNDAHKAAALVDTIRFPEAAGAVNVYPIVVLKKASQSELAEKFVDLVTGPTGQRVLGQAGFDGP</sequence>
<reference evidence="4" key="1">
    <citation type="submission" date="2022-08" db="EMBL/GenBank/DDBJ databases">
        <title>Whole genome sequencing of non-tuberculosis mycobacteria type-strains.</title>
        <authorList>
            <person name="Igarashi Y."/>
            <person name="Osugi A."/>
            <person name="Mitarai S."/>
        </authorList>
    </citation>
    <scope>NUCLEOTIDE SEQUENCE</scope>
    <source>
        <strain evidence="4">DSM 45127</strain>
    </source>
</reference>
<dbReference type="InterPro" id="IPR050682">
    <property type="entry name" value="ModA/WtpA"/>
</dbReference>
<dbReference type="Pfam" id="PF13531">
    <property type="entry name" value="SBP_bac_11"/>
    <property type="match status" value="1"/>
</dbReference>
<evidence type="ECO:0000256" key="2">
    <source>
        <dbReference type="ARBA" id="ARBA00022723"/>
    </source>
</evidence>
<keyword evidence="5" id="KW-1185">Reference proteome</keyword>
<evidence type="ECO:0000256" key="3">
    <source>
        <dbReference type="ARBA" id="ARBA00022729"/>
    </source>
</evidence>
<dbReference type="PANTHER" id="PTHR30632:SF0">
    <property type="entry name" value="SULFATE-BINDING PROTEIN"/>
    <property type="match status" value="1"/>
</dbReference>
<dbReference type="NCBIfam" id="TIGR01256">
    <property type="entry name" value="modA"/>
    <property type="match status" value="1"/>
</dbReference>
<name>A0ABY3VYW5_9MYCO</name>
<dbReference type="InterPro" id="IPR005950">
    <property type="entry name" value="ModA"/>
</dbReference>
<dbReference type="EMBL" id="CP092488">
    <property type="protein sequence ID" value="UMB71933.1"/>
    <property type="molecule type" value="Genomic_DNA"/>
</dbReference>
<dbReference type="PIRSF" id="PIRSF004846">
    <property type="entry name" value="ModA"/>
    <property type="match status" value="1"/>
</dbReference>
<evidence type="ECO:0000313" key="4">
    <source>
        <dbReference type="EMBL" id="UMB71933.1"/>
    </source>
</evidence>
<gene>
    <name evidence="4" type="primary">modA</name>
    <name evidence="4" type="ORF">MKK62_12330</name>
</gene>
<evidence type="ECO:0000313" key="5">
    <source>
        <dbReference type="Proteomes" id="UP001055336"/>
    </source>
</evidence>
<dbReference type="Gene3D" id="3.40.190.10">
    <property type="entry name" value="Periplasmic binding protein-like II"/>
    <property type="match status" value="2"/>
</dbReference>
<dbReference type="PANTHER" id="PTHR30632">
    <property type="entry name" value="MOLYBDATE-BINDING PERIPLASMIC PROTEIN"/>
    <property type="match status" value="1"/>
</dbReference>